<comment type="caution">
    <text evidence="1">The sequence shown here is derived from an EMBL/GenBank/DDBJ whole genome shotgun (WGS) entry which is preliminary data.</text>
</comment>
<reference evidence="1" key="1">
    <citation type="submission" date="2022-08" db="EMBL/GenBank/DDBJ databases">
        <title>Genomic analyses of the natural microbiome of Caenorhabditis elegans.</title>
        <authorList>
            <person name="Samuel B."/>
        </authorList>
    </citation>
    <scope>NUCLEOTIDE SEQUENCE</scope>
    <source>
        <strain evidence="1">BIGb0277</strain>
    </source>
</reference>
<sequence>MRSLLATCDPASLRRLASTAAGRTELERLQRVAAARAAEFEDYLRLARDVGATLDDALKSTLEA</sequence>
<proteinExistence type="predicted"/>
<accession>A0AAW5PKQ7</accession>
<dbReference type="AlphaFoldDB" id="A0AAW5PKQ7"/>
<gene>
    <name evidence="1" type="ORF">M2412_002523</name>
</gene>
<evidence type="ECO:0000313" key="2">
    <source>
        <dbReference type="Proteomes" id="UP001320691"/>
    </source>
</evidence>
<dbReference type="EMBL" id="JANUEK010000006">
    <property type="protein sequence ID" value="MCS4280529.1"/>
    <property type="molecule type" value="Genomic_DNA"/>
</dbReference>
<dbReference type="Proteomes" id="UP001320691">
    <property type="component" value="Unassembled WGS sequence"/>
</dbReference>
<name>A0AAW5PKQ7_9GAMM</name>
<evidence type="ECO:0000313" key="1">
    <source>
        <dbReference type="EMBL" id="MCS4280529.1"/>
    </source>
</evidence>
<protein>
    <submittedName>
        <fullName evidence="1">Uncharacterized protein</fullName>
    </submittedName>
</protein>
<organism evidence="1 2">
    <name type="scientific">Stenotrophomonas rhizophila</name>
    <dbReference type="NCBI Taxonomy" id="216778"/>
    <lineage>
        <taxon>Bacteria</taxon>
        <taxon>Pseudomonadati</taxon>
        <taxon>Pseudomonadota</taxon>
        <taxon>Gammaproteobacteria</taxon>
        <taxon>Lysobacterales</taxon>
        <taxon>Lysobacteraceae</taxon>
        <taxon>Stenotrophomonas</taxon>
    </lineage>
</organism>